<dbReference type="AlphaFoldDB" id="X0WN96"/>
<feature type="non-terminal residue" evidence="3">
    <location>
        <position position="1"/>
    </location>
</feature>
<dbReference type="Pfam" id="PF13432">
    <property type="entry name" value="TPR_16"/>
    <property type="match status" value="1"/>
</dbReference>
<dbReference type="EMBL" id="BARS01030687">
    <property type="protein sequence ID" value="GAG24712.1"/>
    <property type="molecule type" value="Genomic_DNA"/>
</dbReference>
<dbReference type="InterPro" id="IPR011990">
    <property type="entry name" value="TPR-like_helical_dom_sf"/>
</dbReference>
<proteinExistence type="predicted"/>
<accession>X0WN96</accession>
<dbReference type="InterPro" id="IPR051685">
    <property type="entry name" value="Ycf3/AcsC/BcsC/TPR_MFPF"/>
</dbReference>
<feature type="non-terminal residue" evidence="3">
    <location>
        <position position="262"/>
    </location>
</feature>
<dbReference type="Gene3D" id="1.25.40.10">
    <property type="entry name" value="Tetratricopeptide repeat domain"/>
    <property type="match status" value="2"/>
</dbReference>
<dbReference type="PANTHER" id="PTHR44943:SF8">
    <property type="entry name" value="TPR REPEAT-CONTAINING PROTEIN MJ0263"/>
    <property type="match status" value="1"/>
</dbReference>
<evidence type="ECO:0000313" key="3">
    <source>
        <dbReference type="EMBL" id="GAG24712.1"/>
    </source>
</evidence>
<dbReference type="InterPro" id="IPR019734">
    <property type="entry name" value="TPR_rpt"/>
</dbReference>
<gene>
    <name evidence="3" type="ORF">S01H1_47841</name>
</gene>
<sequence length="262" mass="28882">GRAQLAADNLEAGIADLTRAVELNPEAPALAEELADVLFTHGRFQEAVDYYQKALAAGDITAQAHYRLASSLIQLDRTDEALPQLKSTLELDASHEEARLSYAKLLNAKGRYAEAEQTLRLAKSQIDSDYFNELGTALLEQEKLDEAEEVARNYMTYSPNTARPHALLGEIYLRRKQFDPARRELIRALRIDPEEPQAQIALGKAWLAIGQTRGDRGDLAKARRILVNAKGVPEGERLLILGQVSLAEGSIGDAVQLLEQAL</sequence>
<reference evidence="3" key="1">
    <citation type="journal article" date="2014" name="Front. Microbiol.">
        <title>High frequency of phylogenetically diverse reductive dehalogenase-homologous genes in deep subseafloor sedimentary metagenomes.</title>
        <authorList>
            <person name="Kawai M."/>
            <person name="Futagami T."/>
            <person name="Toyoda A."/>
            <person name="Takaki Y."/>
            <person name="Nishi S."/>
            <person name="Hori S."/>
            <person name="Arai W."/>
            <person name="Tsubouchi T."/>
            <person name="Morono Y."/>
            <person name="Uchiyama I."/>
            <person name="Ito T."/>
            <person name="Fujiyama A."/>
            <person name="Inagaki F."/>
            <person name="Takami H."/>
        </authorList>
    </citation>
    <scope>NUCLEOTIDE SEQUENCE</scope>
    <source>
        <strain evidence="3">Expedition CK06-06</strain>
    </source>
</reference>
<comment type="caution">
    <text evidence="3">The sequence shown here is derived from an EMBL/GenBank/DDBJ whole genome shotgun (WGS) entry which is preliminary data.</text>
</comment>
<organism evidence="3">
    <name type="scientific">marine sediment metagenome</name>
    <dbReference type="NCBI Taxonomy" id="412755"/>
    <lineage>
        <taxon>unclassified sequences</taxon>
        <taxon>metagenomes</taxon>
        <taxon>ecological metagenomes</taxon>
    </lineage>
</organism>
<dbReference type="SMART" id="SM00028">
    <property type="entry name" value="TPR"/>
    <property type="match status" value="4"/>
</dbReference>
<evidence type="ECO:0000256" key="2">
    <source>
        <dbReference type="ARBA" id="ARBA00022803"/>
    </source>
</evidence>
<protein>
    <submittedName>
        <fullName evidence="3">Uncharacterized protein</fullName>
    </submittedName>
</protein>
<dbReference type="PROSITE" id="PS50005">
    <property type="entry name" value="TPR"/>
    <property type="match status" value="2"/>
</dbReference>
<dbReference type="SUPFAM" id="SSF48452">
    <property type="entry name" value="TPR-like"/>
    <property type="match status" value="1"/>
</dbReference>
<keyword evidence="1" id="KW-0677">Repeat</keyword>
<evidence type="ECO:0000256" key="1">
    <source>
        <dbReference type="ARBA" id="ARBA00022737"/>
    </source>
</evidence>
<keyword evidence="2" id="KW-0802">TPR repeat</keyword>
<dbReference type="PANTHER" id="PTHR44943">
    <property type="entry name" value="CELLULOSE SYNTHASE OPERON PROTEIN C"/>
    <property type="match status" value="1"/>
</dbReference>
<dbReference type="Pfam" id="PF14559">
    <property type="entry name" value="TPR_19"/>
    <property type="match status" value="2"/>
</dbReference>
<name>X0WN96_9ZZZZ</name>